<evidence type="ECO:0000256" key="2">
    <source>
        <dbReference type="ARBA" id="ARBA00022729"/>
    </source>
</evidence>
<dbReference type="InterPro" id="IPR037066">
    <property type="entry name" value="Plug_dom_sf"/>
</dbReference>
<dbReference type="FunFam" id="2.170.130.10:FF:000003">
    <property type="entry name" value="SusC/RagA family TonB-linked outer membrane protein"/>
    <property type="match status" value="1"/>
</dbReference>
<evidence type="ECO:0000256" key="6">
    <source>
        <dbReference type="SAM" id="SignalP"/>
    </source>
</evidence>
<dbReference type="InterPro" id="IPR008969">
    <property type="entry name" value="CarboxyPept-like_regulatory"/>
</dbReference>
<feature type="domain" description="TonB-dependent receptor plug" evidence="8">
    <location>
        <begin position="229"/>
        <end position="327"/>
    </location>
</feature>
<evidence type="ECO:0000256" key="4">
    <source>
        <dbReference type="ARBA" id="ARBA00023237"/>
    </source>
</evidence>
<dbReference type="PANTHER" id="PTHR30069">
    <property type="entry name" value="TONB-DEPENDENT OUTER MEMBRANE RECEPTOR"/>
    <property type="match status" value="1"/>
</dbReference>
<keyword evidence="4 5" id="KW-0998">Cell outer membrane</keyword>
<dbReference type="FunFam" id="2.60.40.1120:FF:000003">
    <property type="entry name" value="Outer membrane protein Omp121"/>
    <property type="match status" value="1"/>
</dbReference>
<evidence type="ECO:0000259" key="7">
    <source>
        <dbReference type="Pfam" id="PF07660"/>
    </source>
</evidence>
<evidence type="ECO:0000259" key="8">
    <source>
        <dbReference type="Pfam" id="PF07715"/>
    </source>
</evidence>
<dbReference type="InterPro" id="IPR039426">
    <property type="entry name" value="TonB-dep_rcpt-like"/>
</dbReference>
<dbReference type="Gene3D" id="2.170.130.10">
    <property type="entry name" value="TonB-dependent receptor, plug domain"/>
    <property type="match status" value="1"/>
</dbReference>
<evidence type="ECO:0000313" key="10">
    <source>
        <dbReference type="Proteomes" id="UP000005510"/>
    </source>
</evidence>
<dbReference type="PROSITE" id="PS52016">
    <property type="entry name" value="TONB_DEPENDENT_REC_3"/>
    <property type="match status" value="1"/>
</dbReference>
<dbReference type="AlphaFoldDB" id="B7BG71"/>
<comment type="caution">
    <text evidence="9">The sequence shown here is derived from an EMBL/GenBank/DDBJ whole genome shotgun (WGS) entry which is preliminary data.</text>
</comment>
<comment type="similarity">
    <text evidence="5">Belongs to the TonB-dependent receptor family.</text>
</comment>
<dbReference type="EMBL" id="ABYH01000403">
    <property type="protein sequence ID" value="EEC94567.1"/>
    <property type="molecule type" value="Genomic_DNA"/>
</dbReference>
<evidence type="ECO:0000256" key="5">
    <source>
        <dbReference type="PROSITE-ProRule" id="PRU01360"/>
    </source>
</evidence>
<evidence type="ECO:0000313" key="9">
    <source>
        <dbReference type="EMBL" id="EEC94567.1"/>
    </source>
</evidence>
<feature type="chain" id="PRO_5002851544" evidence="6">
    <location>
        <begin position="48"/>
        <end position="1146"/>
    </location>
</feature>
<dbReference type="NCBIfam" id="TIGR04057">
    <property type="entry name" value="SusC_RagA_signa"/>
    <property type="match status" value="1"/>
</dbReference>
<sequence length="1146" mass="128870">MSNVKMKFQSNIIYLTITKMKKRKICVSRILKMTSLFFLSCAMFAQAETESSQSIRITLNKNNVRLENILNDIESQTNLLFIYNKNVNVNRKVSVNAENTSLQEVLQNLFDNNVSFKIEGSYIVLSPAGATGSPQQAKHTVKGVVEDALGPIAGANVVEKGTTNGTITDMDGNFTLNVSPNAVLVISYIGYKDQEMPVNNKTNIQVKLAEDSQALDEVVVVGYGVQKRASVTGSVASLQAKDIATVKTPNVSNALAGKLPGLRAVQRSGAPGDDDASIDIRGYGDALVIVDGVERDFKQIDANDIESISILKDASAAVYGFKGANGVILVTTKKGQVGKPKINYNGYVGIQNITRYPEYYNGYEYATLYNEAQQNIGVTAPYSAEDLERFKQGIGTTDWYDEVIRKTAPATYHNLSVSGGAEKVKYFFSLGLTDQEGIYKSKAFNYKKYNVRSNISAEIVKGFTVDLQLSGRLDTRMKPYEAEPLSRSIQMAKPVFPIYANNNPDYWSNPGDKGNPVHLSDIDNVGYDRRDRREFNGSIGLNWEVPWVKGLSAKALFSYDYNNKYSRKWYKEYYEYTYDAVNDVYNASGSHTISELTTQNDNYFRPNGQISLNYKNTFGKHDIGALVLWEFYNDRTDILKAYRQFTVGALDQIDAGDKTNMDNGGTARVSAHAGLVGRLNYAYDNKYLAELSFRYDGSYKFAPDNRWGFFPAVSLGWRVSEEAFFKEALPMVDNFKIRGSFGKVGDEGVTGYTDKDEEDGKYRAYQYLMGYRYPSGNYVLGTGGLTNGAKDRGMPNLALTWYESKTTNVGFEASVLSGLINVEFDYFVRKRSGLLTKRQLTLPTTFGQELPVENLNSDRNQGFEIVLGHRHKIGDFTYDVKGNFSTTRIYNEHVERAASANMYDDWRNNNNDRYKDIQWGKVCIGQFQSYEEILNSPIQDNNGNKSLMPGDLKFQDWNNDGIIDGKDDQPIGHGNTPRLYYGLNLYGEYKGFDLTLFFQGAAGHEVFTTGDFMAPFIQQGLGNGITLNLDRWHREDPSDMSSEWIPGYMPALRPTGFSANSGTNTWTRQKANYLRLKTIELGYTFPKKWMQRAGIENLRIYVNSFNTATITSREGIMKYMDPENKDGMFRYYPQMKTFNFGVNLTF</sequence>
<dbReference type="STRING" id="537006.PRABACTJOHN_04063"/>
<dbReference type="InterPro" id="IPR023997">
    <property type="entry name" value="TonB-dep_OMP_SusC/RagA_CS"/>
</dbReference>
<keyword evidence="3 5" id="KW-0472">Membrane</keyword>
<dbReference type="Gene3D" id="2.60.40.1120">
    <property type="entry name" value="Carboxypeptidase-like, regulatory domain"/>
    <property type="match status" value="1"/>
</dbReference>
<dbReference type="GO" id="GO:0015344">
    <property type="term" value="F:siderophore uptake transmembrane transporter activity"/>
    <property type="evidence" value="ECO:0007669"/>
    <property type="project" value="TreeGrafter"/>
</dbReference>
<protein>
    <submittedName>
        <fullName evidence="9">TonB-linked outer membrane protein, SusC/RagA family</fullName>
    </submittedName>
</protein>
<dbReference type="InterPro" id="IPR011662">
    <property type="entry name" value="Secretin/TonB_short_N"/>
</dbReference>
<keyword evidence="2 6" id="KW-0732">Signal</keyword>
<dbReference type="SUPFAM" id="SSF56935">
    <property type="entry name" value="Porins"/>
    <property type="match status" value="1"/>
</dbReference>
<keyword evidence="1 5" id="KW-0813">Transport</keyword>
<dbReference type="Pfam" id="PF13715">
    <property type="entry name" value="CarbopepD_reg_2"/>
    <property type="match status" value="1"/>
</dbReference>
<dbReference type="Pfam" id="PF07660">
    <property type="entry name" value="STN"/>
    <property type="match status" value="1"/>
</dbReference>
<dbReference type="PANTHER" id="PTHR30069:SF29">
    <property type="entry name" value="HEMOGLOBIN AND HEMOGLOBIN-HAPTOGLOBIN-BINDING PROTEIN 1-RELATED"/>
    <property type="match status" value="1"/>
</dbReference>
<reference evidence="9 10" key="2">
    <citation type="submission" date="2008-10" db="EMBL/GenBank/DDBJ databases">
        <authorList>
            <person name="Fulton L."/>
            <person name="Clifton S."/>
            <person name="Fulton B."/>
            <person name="Xu J."/>
            <person name="Minx P."/>
            <person name="Pepin K.H."/>
            <person name="Johnson M."/>
            <person name="Bhonagiri V."/>
            <person name="Nash W.E."/>
            <person name="Mardis E.R."/>
            <person name="Wilson R.K."/>
        </authorList>
    </citation>
    <scope>NUCLEOTIDE SEQUENCE [LARGE SCALE GENOMIC DNA]</scope>
    <source>
        <strain evidence="9 10">DSM 18315</strain>
    </source>
</reference>
<feature type="domain" description="Secretin/TonB short N-terminal" evidence="7">
    <location>
        <begin position="80"/>
        <end position="128"/>
    </location>
</feature>
<dbReference type="InterPro" id="IPR012910">
    <property type="entry name" value="Plug_dom"/>
</dbReference>
<proteinExistence type="inferred from homology"/>
<reference evidence="9 10" key="1">
    <citation type="submission" date="2008-10" db="EMBL/GenBank/DDBJ databases">
        <title>Draft genome sequence of Parabacteroides johnsonii (DSM 18315).</title>
        <authorList>
            <person name="Sudarsanam P."/>
            <person name="Ley R."/>
            <person name="Guruge J."/>
            <person name="Turnbaugh P.J."/>
            <person name="Mahowald M."/>
            <person name="Liep D."/>
            <person name="Gordon J."/>
        </authorList>
    </citation>
    <scope>NUCLEOTIDE SEQUENCE [LARGE SCALE GENOMIC DNA]</scope>
    <source>
        <strain evidence="9 10">DSM 18315</strain>
    </source>
</reference>
<feature type="signal peptide" evidence="6">
    <location>
        <begin position="1"/>
        <end position="47"/>
    </location>
</feature>
<dbReference type="SUPFAM" id="SSF49464">
    <property type="entry name" value="Carboxypeptidase regulatory domain-like"/>
    <property type="match status" value="1"/>
</dbReference>
<gene>
    <name evidence="9" type="ORF">PRABACTJOHN_04063</name>
</gene>
<dbReference type="Proteomes" id="UP000005510">
    <property type="component" value="Unassembled WGS sequence"/>
</dbReference>
<accession>B7BG71</accession>
<dbReference type="InterPro" id="IPR023996">
    <property type="entry name" value="TonB-dep_OMP_SusC/RagA"/>
</dbReference>
<keyword evidence="5" id="KW-1134">Transmembrane beta strand</keyword>
<comment type="subcellular location">
    <subcellularLocation>
        <location evidence="5">Cell outer membrane</location>
        <topology evidence="5">Multi-pass membrane protein</topology>
    </subcellularLocation>
</comment>
<organism evidence="9 10">
    <name type="scientific">Parabacteroides johnsonii DSM 18315</name>
    <dbReference type="NCBI Taxonomy" id="537006"/>
    <lineage>
        <taxon>Bacteria</taxon>
        <taxon>Pseudomonadati</taxon>
        <taxon>Bacteroidota</taxon>
        <taxon>Bacteroidia</taxon>
        <taxon>Bacteroidales</taxon>
        <taxon>Tannerellaceae</taxon>
        <taxon>Parabacteroides</taxon>
    </lineage>
</organism>
<evidence type="ECO:0000256" key="1">
    <source>
        <dbReference type="ARBA" id="ARBA00022448"/>
    </source>
</evidence>
<dbReference type="HOGENOM" id="CLU_004317_1_1_10"/>
<keyword evidence="5" id="KW-0812">Transmembrane</keyword>
<dbReference type="GO" id="GO:0044718">
    <property type="term" value="P:siderophore transmembrane transport"/>
    <property type="evidence" value="ECO:0007669"/>
    <property type="project" value="TreeGrafter"/>
</dbReference>
<name>B7BG71_9BACT</name>
<evidence type="ECO:0000256" key="3">
    <source>
        <dbReference type="ARBA" id="ARBA00023136"/>
    </source>
</evidence>
<dbReference type="NCBIfam" id="TIGR04056">
    <property type="entry name" value="OMP_RagA_SusC"/>
    <property type="match status" value="1"/>
</dbReference>
<dbReference type="Pfam" id="PF07715">
    <property type="entry name" value="Plug"/>
    <property type="match status" value="1"/>
</dbReference>
<dbReference type="GO" id="GO:0009279">
    <property type="term" value="C:cell outer membrane"/>
    <property type="evidence" value="ECO:0007669"/>
    <property type="project" value="UniProtKB-SubCell"/>
</dbReference>